<reference evidence="3" key="1">
    <citation type="journal article" date="2021" name="Nat. Commun.">
        <title>Genetic determinants of endophytism in the Arabidopsis root mycobiome.</title>
        <authorList>
            <person name="Mesny F."/>
            <person name="Miyauchi S."/>
            <person name="Thiergart T."/>
            <person name="Pickel B."/>
            <person name="Atanasova L."/>
            <person name="Karlsson M."/>
            <person name="Huettel B."/>
            <person name="Barry K.W."/>
            <person name="Haridas S."/>
            <person name="Chen C."/>
            <person name="Bauer D."/>
            <person name="Andreopoulos W."/>
            <person name="Pangilinan J."/>
            <person name="LaButti K."/>
            <person name="Riley R."/>
            <person name="Lipzen A."/>
            <person name="Clum A."/>
            <person name="Drula E."/>
            <person name="Henrissat B."/>
            <person name="Kohler A."/>
            <person name="Grigoriev I.V."/>
            <person name="Martin F.M."/>
            <person name="Hacquard S."/>
        </authorList>
    </citation>
    <scope>NUCLEOTIDE SEQUENCE</scope>
    <source>
        <strain evidence="3">MPI-CAGE-AT-0021</strain>
    </source>
</reference>
<dbReference type="Proteomes" id="UP000717696">
    <property type="component" value="Unassembled WGS sequence"/>
</dbReference>
<evidence type="ECO:0000256" key="1">
    <source>
        <dbReference type="ARBA" id="ARBA00023242"/>
    </source>
</evidence>
<comment type="caution">
    <text evidence="3">The sequence shown here is derived from an EMBL/GenBank/DDBJ whole genome shotgun (WGS) entry which is preliminary data.</text>
</comment>
<evidence type="ECO:0000313" key="3">
    <source>
        <dbReference type="EMBL" id="KAH7142659.1"/>
    </source>
</evidence>
<dbReference type="OrthoDB" id="5059721at2759"/>
<dbReference type="EMBL" id="JAGMUU010000011">
    <property type="protein sequence ID" value="KAH7142659.1"/>
    <property type="molecule type" value="Genomic_DNA"/>
</dbReference>
<dbReference type="CDD" id="cd00067">
    <property type="entry name" value="GAL4"/>
    <property type="match status" value="1"/>
</dbReference>
<feature type="domain" description="Zn(2)-C6 fungal-type" evidence="2">
    <location>
        <begin position="23"/>
        <end position="50"/>
    </location>
</feature>
<organism evidence="3 4">
    <name type="scientific">Dactylonectria estremocensis</name>
    <dbReference type="NCBI Taxonomy" id="1079267"/>
    <lineage>
        <taxon>Eukaryota</taxon>
        <taxon>Fungi</taxon>
        <taxon>Dikarya</taxon>
        <taxon>Ascomycota</taxon>
        <taxon>Pezizomycotina</taxon>
        <taxon>Sordariomycetes</taxon>
        <taxon>Hypocreomycetidae</taxon>
        <taxon>Hypocreales</taxon>
        <taxon>Nectriaceae</taxon>
        <taxon>Dactylonectria</taxon>
    </lineage>
</organism>
<dbReference type="AlphaFoldDB" id="A0A9P9EQG6"/>
<dbReference type="Gene3D" id="4.10.240.10">
    <property type="entry name" value="Zn(2)-C6 fungal-type DNA-binding domain"/>
    <property type="match status" value="1"/>
</dbReference>
<keyword evidence="1" id="KW-0539">Nucleus</keyword>
<gene>
    <name evidence="3" type="ORF">B0J13DRAFT_676012</name>
</gene>
<dbReference type="InterPro" id="IPR036864">
    <property type="entry name" value="Zn2-C6_fun-type_DNA-bd_sf"/>
</dbReference>
<keyword evidence="4" id="KW-1185">Reference proteome</keyword>
<protein>
    <recommendedName>
        <fullName evidence="2">Zn(2)-C6 fungal-type domain-containing protein</fullName>
    </recommendedName>
</protein>
<proteinExistence type="predicted"/>
<dbReference type="SMART" id="SM00066">
    <property type="entry name" value="GAL4"/>
    <property type="match status" value="1"/>
</dbReference>
<name>A0A9P9EQG6_9HYPO</name>
<accession>A0A9P9EQG6</accession>
<evidence type="ECO:0000313" key="4">
    <source>
        <dbReference type="Proteomes" id="UP000717696"/>
    </source>
</evidence>
<evidence type="ECO:0000259" key="2">
    <source>
        <dbReference type="PROSITE" id="PS50048"/>
    </source>
</evidence>
<dbReference type="PROSITE" id="PS50048">
    <property type="entry name" value="ZN2_CY6_FUNGAL_2"/>
    <property type="match status" value="1"/>
</dbReference>
<dbReference type="GO" id="GO:0000981">
    <property type="term" value="F:DNA-binding transcription factor activity, RNA polymerase II-specific"/>
    <property type="evidence" value="ECO:0007669"/>
    <property type="project" value="InterPro"/>
</dbReference>
<dbReference type="InterPro" id="IPR001138">
    <property type="entry name" value="Zn2Cys6_DnaBD"/>
</dbReference>
<sequence length="482" mass="54643">MVPWKCRRVTTIGPLDKRRIVRRCEQCRISRTKCDGGRPCDACRARLTRCQDQTPQKATPLEIISPEMSIALISPAESQLRSTTACLQHVYKFVGFCPSPVTDLFSTDMFMQLFRDDEDIRAALVHIGNAYVTNGQRPVQSRDGSMLMEMEQRELYATIQTRLQKSESHLDPSLLLLAVLFCLLQLMSNRSCNISLHILDQVTFSIVHPRGPHGFLTEFDKSTLLLFRILQGLGRLMRDQDTTFTDAKWCKTTNDTEVTGFSTSREQDTSFFECICTLIALLADINVQSLAWLSQERKFARMPEFCHTSVDCTCLVCAEASTYAKHLATGQSIMRQASELLESIKRFEDVIRNSKSAHDTSYDMFFAHSLCLRIGTLRLFADVLWQNAPFSREALQESKVQAYAHSALNHVENRLQDSGLEAVIYIEHLMVIGVEVKDLVNRDRVISLLKKIRGRGFVIADIYIADLQLAWKAVPGIQNGDT</sequence>
<dbReference type="GO" id="GO:0008270">
    <property type="term" value="F:zinc ion binding"/>
    <property type="evidence" value="ECO:0007669"/>
    <property type="project" value="InterPro"/>
</dbReference>